<keyword evidence="2" id="KW-1185">Reference proteome</keyword>
<dbReference type="Gene3D" id="3.80.10.10">
    <property type="entry name" value="Ribonuclease Inhibitor"/>
    <property type="match status" value="1"/>
</dbReference>
<dbReference type="SUPFAM" id="SSF52047">
    <property type="entry name" value="RNI-like"/>
    <property type="match status" value="1"/>
</dbReference>
<name>A0A9P6V0P9_9FUNG</name>
<gene>
    <name evidence="1" type="ORF">BGZ99_000496</name>
</gene>
<comment type="caution">
    <text evidence="1">The sequence shown here is derived from an EMBL/GenBank/DDBJ whole genome shotgun (WGS) entry which is preliminary data.</text>
</comment>
<protein>
    <submittedName>
        <fullName evidence="1">Uncharacterized protein</fullName>
    </submittedName>
</protein>
<dbReference type="Proteomes" id="UP000738325">
    <property type="component" value="Unassembled WGS sequence"/>
</dbReference>
<dbReference type="InterPro" id="IPR032675">
    <property type="entry name" value="LRR_dom_sf"/>
</dbReference>
<evidence type="ECO:0000313" key="1">
    <source>
        <dbReference type="EMBL" id="KAG0329761.1"/>
    </source>
</evidence>
<accession>A0A9P6V0P9</accession>
<evidence type="ECO:0000313" key="2">
    <source>
        <dbReference type="Proteomes" id="UP000738325"/>
    </source>
</evidence>
<organism evidence="1 2">
    <name type="scientific">Dissophora globulifera</name>
    <dbReference type="NCBI Taxonomy" id="979702"/>
    <lineage>
        <taxon>Eukaryota</taxon>
        <taxon>Fungi</taxon>
        <taxon>Fungi incertae sedis</taxon>
        <taxon>Mucoromycota</taxon>
        <taxon>Mortierellomycotina</taxon>
        <taxon>Mortierellomycetes</taxon>
        <taxon>Mortierellales</taxon>
        <taxon>Mortierellaceae</taxon>
        <taxon>Dissophora</taxon>
    </lineage>
</organism>
<dbReference type="EMBL" id="JAAAIP010000011">
    <property type="protein sequence ID" value="KAG0329761.1"/>
    <property type="molecule type" value="Genomic_DNA"/>
</dbReference>
<proteinExistence type="predicted"/>
<sequence>MSETSTIKHEIHMAKHEGYDITHPTEFFQKYGPRVLKVLQWLRYGVAVAGVVAPGLGHLGLAGGIDQLQKALGSTIKDLKPLMDKAIQFLEGQMNSSGSDLELTPDQAEIEKLEVLEGADLRQLESFLKVTDQARSLANLYRIVTHEGHVKWVCIDHYRANYQESAVKQLQEFIEAHNGEFSEEEGKIKVRVGSRSAAKQFYGALVKAPRIQELDIQLGWDATLDDFRKFKDAVSNANIVHLVIDDFPFDGPVLDAINSSRRFSPLVELMSNMRIQSVEFRYLKNMEARISSSSFATSSRLRILIISSLISVALFSRIIQNCTSLVELKIQVSPLRDAIQEVTRRASSLSNIKSVCISNKSALVEFSLHQGCITNIRLSDRDKQFLDFIDTLPVDQFDSLELNSIIVQDLKCLVEILRASTRLSNLSLSCTAATALSTIELVKEIRVAGQSTGVLYEPLILRFHNPDAWDQSDGFMVTVKPSGTSGIADGIFVSIQMFSSSRYASRNPWFWEKIFQQYGSQIHEIHRDFKLSDEYASLFDEATNRDGCNLMSLHMDMSELSISGMERMSRVIARCRPESFHRLDFTFDDLQSERQDIAMRLLSKHGTLIHKLTIRSSSLKRLIPELQKLHLTKHDLPALEDFFLFDNLRDSSMIFSKSSVEWLCSMISVPVLSPVLTVLDPEASTTVPLIRYDIKPLRSFSLSNIRMQTRAWDILLSSLDFSTLETLRLLLCDLEIAVLERMVDCIPENDDIEVPLRELEISYSHFEPSSKFKEVAEKLKRKAPLVHIVYQHQKIY</sequence>
<reference evidence="1" key="1">
    <citation type="journal article" date="2020" name="Fungal Divers.">
        <title>Resolving the Mortierellaceae phylogeny through synthesis of multi-gene phylogenetics and phylogenomics.</title>
        <authorList>
            <person name="Vandepol N."/>
            <person name="Liber J."/>
            <person name="Desiro A."/>
            <person name="Na H."/>
            <person name="Kennedy M."/>
            <person name="Barry K."/>
            <person name="Grigoriev I.V."/>
            <person name="Miller A.N."/>
            <person name="O'Donnell K."/>
            <person name="Stajich J.E."/>
            <person name="Bonito G."/>
        </authorList>
    </citation>
    <scope>NUCLEOTIDE SEQUENCE</scope>
    <source>
        <strain evidence="1">REB-010B</strain>
    </source>
</reference>
<dbReference type="AlphaFoldDB" id="A0A9P6V0P9"/>